<gene>
    <name evidence="1" type="ORF">NA57DRAFT_54561</name>
</gene>
<reference evidence="1" key="1">
    <citation type="journal article" date="2020" name="Stud. Mycol.">
        <title>101 Dothideomycetes genomes: a test case for predicting lifestyles and emergence of pathogens.</title>
        <authorList>
            <person name="Haridas S."/>
            <person name="Albert R."/>
            <person name="Binder M."/>
            <person name="Bloem J."/>
            <person name="Labutti K."/>
            <person name="Salamov A."/>
            <person name="Andreopoulos B."/>
            <person name="Baker S."/>
            <person name="Barry K."/>
            <person name="Bills G."/>
            <person name="Bluhm B."/>
            <person name="Cannon C."/>
            <person name="Castanera R."/>
            <person name="Culley D."/>
            <person name="Daum C."/>
            <person name="Ezra D."/>
            <person name="Gonzalez J."/>
            <person name="Henrissat B."/>
            <person name="Kuo A."/>
            <person name="Liang C."/>
            <person name="Lipzen A."/>
            <person name="Lutzoni F."/>
            <person name="Magnuson J."/>
            <person name="Mondo S."/>
            <person name="Nolan M."/>
            <person name="Ohm R."/>
            <person name="Pangilinan J."/>
            <person name="Park H.-J."/>
            <person name="Ramirez L."/>
            <person name="Alfaro M."/>
            <person name="Sun H."/>
            <person name="Tritt A."/>
            <person name="Yoshinaga Y."/>
            <person name="Zwiers L.-H."/>
            <person name="Turgeon B."/>
            <person name="Goodwin S."/>
            <person name="Spatafora J."/>
            <person name="Crous P."/>
            <person name="Grigoriev I."/>
        </authorList>
    </citation>
    <scope>NUCLEOTIDE SEQUENCE</scope>
    <source>
        <strain evidence="1">CBS 133067</strain>
    </source>
</reference>
<evidence type="ECO:0000313" key="1">
    <source>
        <dbReference type="EMBL" id="KAF2100476.1"/>
    </source>
</evidence>
<keyword evidence="2" id="KW-1185">Reference proteome</keyword>
<dbReference type="EMBL" id="ML978124">
    <property type="protein sequence ID" value="KAF2100476.1"/>
    <property type="molecule type" value="Genomic_DNA"/>
</dbReference>
<name>A0A9P4IEU4_9PEZI</name>
<comment type="caution">
    <text evidence="1">The sequence shown here is derived from an EMBL/GenBank/DDBJ whole genome shotgun (WGS) entry which is preliminary data.</text>
</comment>
<accession>A0A9P4IEU4</accession>
<proteinExistence type="predicted"/>
<dbReference type="Proteomes" id="UP000799772">
    <property type="component" value="Unassembled WGS sequence"/>
</dbReference>
<evidence type="ECO:0000313" key="2">
    <source>
        <dbReference type="Proteomes" id="UP000799772"/>
    </source>
</evidence>
<sequence length="112" mass="13134">MFAVKASSSPARPESNPLTPAVASQLMSLPLEIRCKMYKFVYDDTDLKVDLDPSMNRTERQNILNLLHVSHATRREIFNFLTVAGHFYDYVSRDERTGLVEDYRRTNNFFRW</sequence>
<protein>
    <submittedName>
        <fullName evidence="1">Uncharacterized protein</fullName>
    </submittedName>
</protein>
<organism evidence="1 2">
    <name type="scientific">Rhizodiscina lignyota</name>
    <dbReference type="NCBI Taxonomy" id="1504668"/>
    <lineage>
        <taxon>Eukaryota</taxon>
        <taxon>Fungi</taxon>
        <taxon>Dikarya</taxon>
        <taxon>Ascomycota</taxon>
        <taxon>Pezizomycotina</taxon>
        <taxon>Dothideomycetes</taxon>
        <taxon>Pleosporomycetidae</taxon>
        <taxon>Aulographales</taxon>
        <taxon>Rhizodiscinaceae</taxon>
        <taxon>Rhizodiscina</taxon>
    </lineage>
</organism>
<dbReference type="AlphaFoldDB" id="A0A9P4IEU4"/>